<evidence type="ECO:0000256" key="7">
    <source>
        <dbReference type="ARBA" id="ARBA00048258"/>
    </source>
</evidence>
<dbReference type="FunFam" id="3.40.50.620:FF:000013">
    <property type="entry name" value="Pantothenate synthetase"/>
    <property type="match status" value="1"/>
</dbReference>
<dbReference type="CDD" id="cd00560">
    <property type="entry name" value="PanC"/>
    <property type="match status" value="1"/>
</dbReference>
<comment type="similarity">
    <text evidence="2 8">Belongs to the pantothenate synthetase family.</text>
</comment>
<keyword evidence="4 8" id="KW-0566">Pantothenate biosynthesis</keyword>
<evidence type="ECO:0000256" key="1">
    <source>
        <dbReference type="ARBA" id="ARBA00004990"/>
    </source>
</evidence>
<organism evidence="9 10">
    <name type="scientific">Ferrimonas aestuarii</name>
    <dbReference type="NCBI Taxonomy" id="2569539"/>
    <lineage>
        <taxon>Bacteria</taxon>
        <taxon>Pseudomonadati</taxon>
        <taxon>Pseudomonadota</taxon>
        <taxon>Gammaproteobacteria</taxon>
        <taxon>Alteromonadales</taxon>
        <taxon>Ferrimonadaceae</taxon>
        <taxon>Ferrimonas</taxon>
    </lineage>
</organism>
<evidence type="ECO:0000256" key="8">
    <source>
        <dbReference type="HAMAP-Rule" id="MF_00158"/>
    </source>
</evidence>
<gene>
    <name evidence="8" type="primary">panC</name>
    <name evidence="9" type="ORF">FCL42_06195</name>
</gene>
<evidence type="ECO:0000313" key="9">
    <source>
        <dbReference type="EMBL" id="TKB56721.1"/>
    </source>
</evidence>
<proteinExistence type="inferred from homology"/>
<accession>A0A4U1BV78</accession>
<evidence type="ECO:0000256" key="3">
    <source>
        <dbReference type="ARBA" id="ARBA00022598"/>
    </source>
</evidence>
<dbReference type="NCBIfam" id="TIGR00125">
    <property type="entry name" value="cyt_tran_rel"/>
    <property type="match status" value="1"/>
</dbReference>
<comment type="subunit">
    <text evidence="8">Homodimer.</text>
</comment>
<evidence type="ECO:0000256" key="4">
    <source>
        <dbReference type="ARBA" id="ARBA00022655"/>
    </source>
</evidence>
<dbReference type="Pfam" id="PF02569">
    <property type="entry name" value="Pantoate_ligase"/>
    <property type="match status" value="1"/>
</dbReference>
<keyword evidence="6 8" id="KW-0067">ATP-binding</keyword>
<feature type="binding site" evidence="8">
    <location>
        <position position="178"/>
    </location>
    <ligand>
        <name>ATP</name>
        <dbReference type="ChEBI" id="CHEBI:30616"/>
    </ligand>
</feature>
<evidence type="ECO:0000313" key="10">
    <source>
        <dbReference type="Proteomes" id="UP000305675"/>
    </source>
</evidence>
<comment type="subcellular location">
    <subcellularLocation>
        <location evidence="8">Cytoplasm</location>
    </subcellularLocation>
</comment>
<comment type="catalytic activity">
    <reaction evidence="7 8">
        <text>(R)-pantoate + beta-alanine + ATP = (R)-pantothenate + AMP + diphosphate + H(+)</text>
        <dbReference type="Rhea" id="RHEA:10912"/>
        <dbReference type="ChEBI" id="CHEBI:15378"/>
        <dbReference type="ChEBI" id="CHEBI:15980"/>
        <dbReference type="ChEBI" id="CHEBI:29032"/>
        <dbReference type="ChEBI" id="CHEBI:30616"/>
        <dbReference type="ChEBI" id="CHEBI:33019"/>
        <dbReference type="ChEBI" id="CHEBI:57966"/>
        <dbReference type="ChEBI" id="CHEBI:456215"/>
        <dbReference type="EC" id="6.3.2.1"/>
    </reaction>
</comment>
<dbReference type="RefSeq" id="WP_136862525.1">
    <property type="nucleotide sequence ID" value="NZ_SWCJ01000003.1"/>
</dbReference>
<sequence>MQTTHDSHRLHQALKQWQQQGLSVAFVPTMGNLHDGHLLLVKEAKQRADKVVVSIFVNPMQFSAGEDLSNYPRTLEQDSQALFELGADLLFTPTPELLYPNGLENQTFVEVPGISDKYCGASRPGHFRGVATVVCKLFNLVRPDVAIFGRKDYQQLAVIRAMVRDLNLPVEVIGIDTVRAADGLALSSRNGYLNEEQRMRAPALKLTLDWAAEQLQFGMNAEEVEQLANQKLEQAGFEPDYFHVCHADSLEKAQPEDKNLVILAAAQLGPARLIDNLRVDLNP</sequence>
<dbReference type="GO" id="GO:0005524">
    <property type="term" value="F:ATP binding"/>
    <property type="evidence" value="ECO:0007669"/>
    <property type="project" value="UniProtKB-KW"/>
</dbReference>
<dbReference type="Proteomes" id="UP000305675">
    <property type="component" value="Unassembled WGS sequence"/>
</dbReference>
<dbReference type="UniPathway" id="UPA00028">
    <property type="reaction ID" value="UER00005"/>
</dbReference>
<dbReference type="GO" id="GO:0005829">
    <property type="term" value="C:cytosol"/>
    <property type="evidence" value="ECO:0007669"/>
    <property type="project" value="TreeGrafter"/>
</dbReference>
<dbReference type="PANTHER" id="PTHR21299">
    <property type="entry name" value="CYTIDYLATE KINASE/PANTOATE-BETA-ALANINE LIGASE"/>
    <property type="match status" value="1"/>
</dbReference>
<evidence type="ECO:0000256" key="2">
    <source>
        <dbReference type="ARBA" id="ARBA00009256"/>
    </source>
</evidence>
<dbReference type="InterPro" id="IPR003721">
    <property type="entry name" value="Pantoate_ligase"/>
</dbReference>
<feature type="binding site" evidence="8">
    <location>
        <begin position="30"/>
        <end position="37"/>
    </location>
    <ligand>
        <name>ATP</name>
        <dbReference type="ChEBI" id="CHEBI:30616"/>
    </ligand>
</feature>
<dbReference type="AlphaFoldDB" id="A0A4U1BV78"/>
<dbReference type="OrthoDB" id="9773087at2"/>
<feature type="active site" description="Proton donor" evidence="8">
    <location>
        <position position="37"/>
    </location>
</feature>
<keyword evidence="3 8" id="KW-0436">Ligase</keyword>
<comment type="miscellaneous">
    <text evidence="8">The reaction proceeds by a bi uni uni bi ping pong mechanism.</text>
</comment>
<dbReference type="PANTHER" id="PTHR21299:SF1">
    <property type="entry name" value="PANTOATE--BETA-ALANINE LIGASE"/>
    <property type="match status" value="1"/>
</dbReference>
<dbReference type="InterPro" id="IPR004821">
    <property type="entry name" value="Cyt_trans-like"/>
</dbReference>
<dbReference type="HAMAP" id="MF_00158">
    <property type="entry name" value="PanC"/>
    <property type="match status" value="1"/>
</dbReference>
<comment type="function">
    <text evidence="8">Catalyzes the condensation of pantoate with beta-alanine in an ATP-dependent reaction via a pantoyl-adenylate intermediate.</text>
</comment>
<dbReference type="InterPro" id="IPR014729">
    <property type="entry name" value="Rossmann-like_a/b/a_fold"/>
</dbReference>
<feature type="binding site" evidence="8">
    <location>
        <begin position="149"/>
        <end position="152"/>
    </location>
    <ligand>
        <name>ATP</name>
        <dbReference type="ChEBI" id="CHEBI:30616"/>
    </ligand>
</feature>
<dbReference type="EC" id="6.3.2.1" evidence="8"/>
<dbReference type="EMBL" id="SWCJ01000003">
    <property type="protein sequence ID" value="TKB56721.1"/>
    <property type="molecule type" value="Genomic_DNA"/>
</dbReference>
<feature type="binding site" evidence="8">
    <location>
        <position position="61"/>
    </location>
    <ligand>
        <name>(R)-pantoate</name>
        <dbReference type="ChEBI" id="CHEBI:15980"/>
    </ligand>
</feature>
<evidence type="ECO:0000256" key="5">
    <source>
        <dbReference type="ARBA" id="ARBA00022741"/>
    </source>
</evidence>
<keyword evidence="8" id="KW-0963">Cytoplasm</keyword>
<protein>
    <recommendedName>
        <fullName evidence="8">Pantothenate synthetase</fullName>
        <shortName evidence="8">PS</shortName>
        <ecNumber evidence="8">6.3.2.1</ecNumber>
    </recommendedName>
    <alternativeName>
        <fullName evidence="8">Pantoate--beta-alanine ligase</fullName>
    </alternativeName>
    <alternativeName>
        <fullName evidence="8">Pantoate-activating enzyme</fullName>
    </alternativeName>
</protein>
<dbReference type="Gene3D" id="3.40.50.620">
    <property type="entry name" value="HUPs"/>
    <property type="match status" value="1"/>
</dbReference>
<dbReference type="Gene3D" id="3.30.1300.10">
    <property type="entry name" value="Pantoate-beta-alanine ligase, C-terminal domain"/>
    <property type="match status" value="1"/>
</dbReference>
<dbReference type="SUPFAM" id="SSF52374">
    <property type="entry name" value="Nucleotidylyl transferase"/>
    <property type="match status" value="1"/>
</dbReference>
<dbReference type="InterPro" id="IPR042176">
    <property type="entry name" value="Pantoate_ligase_C"/>
</dbReference>
<name>A0A4U1BV78_9GAMM</name>
<feature type="binding site" evidence="8">
    <location>
        <begin position="186"/>
        <end position="189"/>
    </location>
    <ligand>
        <name>ATP</name>
        <dbReference type="ChEBI" id="CHEBI:30616"/>
    </ligand>
</feature>
<keyword evidence="5 8" id="KW-0547">Nucleotide-binding</keyword>
<feature type="binding site" evidence="8">
    <location>
        <position position="61"/>
    </location>
    <ligand>
        <name>beta-alanine</name>
        <dbReference type="ChEBI" id="CHEBI:57966"/>
    </ligand>
</feature>
<comment type="pathway">
    <text evidence="1 8">Cofactor biosynthesis; (R)-pantothenate biosynthesis; (R)-pantothenate from (R)-pantoate and beta-alanine: step 1/1.</text>
</comment>
<comment type="caution">
    <text evidence="9">The sequence shown here is derived from an EMBL/GenBank/DDBJ whole genome shotgun (WGS) entry which is preliminary data.</text>
</comment>
<dbReference type="NCBIfam" id="TIGR00018">
    <property type="entry name" value="panC"/>
    <property type="match status" value="1"/>
</dbReference>
<dbReference type="GO" id="GO:0015940">
    <property type="term" value="P:pantothenate biosynthetic process"/>
    <property type="evidence" value="ECO:0007669"/>
    <property type="project" value="UniProtKB-UniRule"/>
</dbReference>
<reference evidence="9 10" key="1">
    <citation type="submission" date="2019-04" db="EMBL/GenBank/DDBJ databases">
        <authorList>
            <person name="Hwang J.C."/>
        </authorList>
    </citation>
    <scope>NUCLEOTIDE SEQUENCE [LARGE SCALE GENOMIC DNA]</scope>
    <source>
        <strain evidence="9 10">IMCC35002</strain>
    </source>
</reference>
<feature type="binding site" evidence="8">
    <location>
        <position position="155"/>
    </location>
    <ligand>
        <name>(R)-pantoate</name>
        <dbReference type="ChEBI" id="CHEBI:15980"/>
    </ligand>
</feature>
<dbReference type="GO" id="GO:0004592">
    <property type="term" value="F:pantoate-beta-alanine ligase activity"/>
    <property type="evidence" value="ECO:0007669"/>
    <property type="project" value="UniProtKB-UniRule"/>
</dbReference>
<evidence type="ECO:0000256" key="6">
    <source>
        <dbReference type="ARBA" id="ARBA00022840"/>
    </source>
</evidence>
<keyword evidence="10" id="KW-1185">Reference proteome</keyword>